<evidence type="ECO:0000313" key="3">
    <source>
        <dbReference type="Proteomes" id="UP000479710"/>
    </source>
</evidence>
<gene>
    <name evidence="2" type="ORF">E2562_020837</name>
</gene>
<comment type="caution">
    <text evidence="2">The sequence shown here is derived from an EMBL/GenBank/DDBJ whole genome shotgun (WGS) entry which is preliminary data.</text>
</comment>
<dbReference type="EMBL" id="SPHZ02000001">
    <property type="protein sequence ID" value="KAF0933923.1"/>
    <property type="molecule type" value="Genomic_DNA"/>
</dbReference>
<sequence>MVAPDEISRGVEDIVDAVILRCQSELVEGADHDDEAENGNSVDGNVADENIVGNGDSNLVVVTPKTSPLEKSSVR</sequence>
<feature type="compositionally biased region" description="Polar residues" evidence="1">
    <location>
        <begin position="64"/>
        <end position="75"/>
    </location>
</feature>
<evidence type="ECO:0000313" key="2">
    <source>
        <dbReference type="EMBL" id="KAF0933923.1"/>
    </source>
</evidence>
<organism evidence="2 3">
    <name type="scientific">Oryza meyeriana var. granulata</name>
    <dbReference type="NCBI Taxonomy" id="110450"/>
    <lineage>
        <taxon>Eukaryota</taxon>
        <taxon>Viridiplantae</taxon>
        <taxon>Streptophyta</taxon>
        <taxon>Embryophyta</taxon>
        <taxon>Tracheophyta</taxon>
        <taxon>Spermatophyta</taxon>
        <taxon>Magnoliopsida</taxon>
        <taxon>Liliopsida</taxon>
        <taxon>Poales</taxon>
        <taxon>Poaceae</taxon>
        <taxon>BOP clade</taxon>
        <taxon>Oryzoideae</taxon>
        <taxon>Oryzeae</taxon>
        <taxon>Oryzinae</taxon>
        <taxon>Oryza</taxon>
        <taxon>Oryza meyeriana</taxon>
    </lineage>
</organism>
<dbReference type="Proteomes" id="UP000479710">
    <property type="component" value="Unassembled WGS sequence"/>
</dbReference>
<dbReference type="AlphaFoldDB" id="A0A6G1FAS2"/>
<protein>
    <submittedName>
        <fullName evidence="2">Uncharacterized protein</fullName>
    </submittedName>
</protein>
<proteinExistence type="predicted"/>
<reference evidence="2 3" key="1">
    <citation type="submission" date="2019-11" db="EMBL/GenBank/DDBJ databases">
        <title>Whole genome sequence of Oryza granulata.</title>
        <authorList>
            <person name="Li W."/>
        </authorList>
    </citation>
    <scope>NUCLEOTIDE SEQUENCE [LARGE SCALE GENOMIC DNA]</scope>
    <source>
        <strain evidence="3">cv. Menghai</strain>
        <tissue evidence="2">Leaf</tissue>
    </source>
</reference>
<accession>A0A6G1FAS2</accession>
<feature type="region of interest" description="Disordered" evidence="1">
    <location>
        <begin position="28"/>
        <end position="75"/>
    </location>
</feature>
<keyword evidence="3" id="KW-1185">Reference proteome</keyword>
<evidence type="ECO:0000256" key="1">
    <source>
        <dbReference type="SAM" id="MobiDB-lite"/>
    </source>
</evidence>
<name>A0A6G1FAS2_9ORYZ</name>